<comment type="subcellular location">
    <subcellularLocation>
        <location evidence="1 7">Cell membrane</location>
        <topology evidence="1 7">Multi-pass membrane protein</topology>
    </subcellularLocation>
</comment>
<dbReference type="CDD" id="cd06261">
    <property type="entry name" value="TM_PBP2"/>
    <property type="match status" value="1"/>
</dbReference>
<keyword evidence="4 7" id="KW-0812">Transmembrane</keyword>
<organism evidence="9 10">
    <name type="scientific">Pseudodonghicola flavimaris</name>
    <dbReference type="NCBI Taxonomy" id="3050036"/>
    <lineage>
        <taxon>Bacteria</taxon>
        <taxon>Pseudomonadati</taxon>
        <taxon>Pseudomonadota</taxon>
        <taxon>Alphaproteobacteria</taxon>
        <taxon>Rhodobacterales</taxon>
        <taxon>Paracoccaceae</taxon>
        <taxon>Pseudodonghicola</taxon>
    </lineage>
</organism>
<evidence type="ECO:0000256" key="2">
    <source>
        <dbReference type="ARBA" id="ARBA00022448"/>
    </source>
</evidence>
<dbReference type="InterPro" id="IPR000515">
    <property type="entry name" value="MetI-like"/>
</dbReference>
<evidence type="ECO:0000259" key="8">
    <source>
        <dbReference type="PROSITE" id="PS50928"/>
    </source>
</evidence>
<comment type="caution">
    <text evidence="9">The sequence shown here is derived from an EMBL/GenBank/DDBJ whole genome shotgun (WGS) entry which is preliminary data.</text>
</comment>
<accession>A0ABT7F5A9</accession>
<evidence type="ECO:0000256" key="5">
    <source>
        <dbReference type="ARBA" id="ARBA00022989"/>
    </source>
</evidence>
<dbReference type="Gene3D" id="1.10.3720.10">
    <property type="entry name" value="MetI-like"/>
    <property type="match status" value="1"/>
</dbReference>
<keyword evidence="6 7" id="KW-0472">Membrane</keyword>
<dbReference type="RefSeq" id="WP_284482558.1">
    <property type="nucleotide sequence ID" value="NZ_JASNJD010000018.1"/>
</dbReference>
<protein>
    <submittedName>
        <fullName evidence="9">ABC transporter permease</fullName>
    </submittedName>
</protein>
<dbReference type="Pfam" id="PF00528">
    <property type="entry name" value="BPD_transp_1"/>
    <property type="match status" value="1"/>
</dbReference>
<dbReference type="EMBL" id="JASNJD010000018">
    <property type="protein sequence ID" value="MDK3019785.1"/>
    <property type="molecule type" value="Genomic_DNA"/>
</dbReference>
<feature type="transmembrane region" description="Helical" evidence="7">
    <location>
        <begin position="204"/>
        <end position="224"/>
    </location>
</feature>
<dbReference type="InterPro" id="IPR035906">
    <property type="entry name" value="MetI-like_sf"/>
</dbReference>
<name>A0ABT7F5A9_9RHOB</name>
<evidence type="ECO:0000256" key="3">
    <source>
        <dbReference type="ARBA" id="ARBA00022475"/>
    </source>
</evidence>
<dbReference type="PANTHER" id="PTHR43163">
    <property type="entry name" value="DIPEPTIDE TRANSPORT SYSTEM PERMEASE PROTEIN DPPB-RELATED"/>
    <property type="match status" value="1"/>
</dbReference>
<keyword evidence="3" id="KW-1003">Cell membrane</keyword>
<dbReference type="PANTHER" id="PTHR43163:SF6">
    <property type="entry name" value="DIPEPTIDE TRANSPORT SYSTEM PERMEASE PROTEIN DPPB-RELATED"/>
    <property type="match status" value="1"/>
</dbReference>
<evidence type="ECO:0000256" key="7">
    <source>
        <dbReference type="RuleBase" id="RU363032"/>
    </source>
</evidence>
<evidence type="ECO:0000256" key="6">
    <source>
        <dbReference type="ARBA" id="ARBA00023136"/>
    </source>
</evidence>
<dbReference type="InterPro" id="IPR045621">
    <property type="entry name" value="BPD_transp_1_N"/>
</dbReference>
<dbReference type="PROSITE" id="PS50928">
    <property type="entry name" value="ABC_TM1"/>
    <property type="match status" value="1"/>
</dbReference>
<feature type="transmembrane region" description="Helical" evidence="7">
    <location>
        <begin position="9"/>
        <end position="31"/>
    </location>
</feature>
<reference evidence="9 10" key="1">
    <citation type="submission" date="2023-05" db="EMBL/GenBank/DDBJ databases">
        <title>Pseudodonghicola sp. nov.</title>
        <authorList>
            <person name="Huang J."/>
        </authorList>
    </citation>
    <scope>NUCLEOTIDE SEQUENCE [LARGE SCALE GENOMIC DNA]</scope>
    <source>
        <strain evidence="9 10">IC7</strain>
    </source>
</reference>
<evidence type="ECO:0000256" key="1">
    <source>
        <dbReference type="ARBA" id="ARBA00004651"/>
    </source>
</evidence>
<dbReference type="SUPFAM" id="SSF161098">
    <property type="entry name" value="MetI-like"/>
    <property type="match status" value="1"/>
</dbReference>
<evidence type="ECO:0000313" key="10">
    <source>
        <dbReference type="Proteomes" id="UP001243757"/>
    </source>
</evidence>
<feature type="transmembrane region" description="Helical" evidence="7">
    <location>
        <begin position="262"/>
        <end position="284"/>
    </location>
</feature>
<proteinExistence type="inferred from homology"/>
<keyword evidence="10" id="KW-1185">Reference proteome</keyword>
<feature type="transmembrane region" description="Helical" evidence="7">
    <location>
        <begin position="139"/>
        <end position="164"/>
    </location>
</feature>
<keyword evidence="2 7" id="KW-0813">Transport</keyword>
<gene>
    <name evidence="9" type="ORF">QO033_19055</name>
</gene>
<dbReference type="Pfam" id="PF19300">
    <property type="entry name" value="BPD_transp_1_N"/>
    <property type="match status" value="1"/>
</dbReference>
<comment type="similarity">
    <text evidence="7">Belongs to the binding-protein-dependent transport system permease family.</text>
</comment>
<evidence type="ECO:0000256" key="4">
    <source>
        <dbReference type="ARBA" id="ARBA00022692"/>
    </source>
</evidence>
<feature type="transmembrane region" description="Helical" evidence="7">
    <location>
        <begin position="106"/>
        <end position="127"/>
    </location>
</feature>
<feature type="domain" description="ABC transmembrane type-1" evidence="8">
    <location>
        <begin position="100"/>
        <end position="331"/>
    </location>
</feature>
<evidence type="ECO:0000313" key="9">
    <source>
        <dbReference type="EMBL" id="MDK3019785.1"/>
    </source>
</evidence>
<feature type="transmembrane region" description="Helical" evidence="7">
    <location>
        <begin position="311"/>
        <end position="334"/>
    </location>
</feature>
<keyword evidence="5 7" id="KW-1133">Transmembrane helix</keyword>
<dbReference type="Proteomes" id="UP001243757">
    <property type="component" value="Unassembled WGS sequence"/>
</dbReference>
<sequence>MKYRTLRLILWRLLMALPILFGVIVVTFVLIRALPGDPAIAYASGPSMDQEDIEAIRRAMGLDKSVFQQFLIYLSNIAHLNFGTSMITGQPVLQDFAERLPATIELAIVAFAMSLIVALPVGVLAAVYRDSWIDQLSRVITSISAAMPGFFFGLILIFIFYFVLSLAPEPIGRLSGWTIAPPTVTGFMTIDAALIGDWEVVREAIVKMLMPAASMAIFAVAPLMRMMRGGMIDALDSDYIKAARAYGVPGWKILLQYALPNAMLPVLATMGMVLSTMLGANIMIEKLFAWPGIGSYSVNALIGVDYAPVQAFVLIVAVLFVLMTLAIDILSAAIDPRYKLKG</sequence>